<reference evidence="1" key="1">
    <citation type="submission" date="2023-06" db="EMBL/GenBank/DDBJ databases">
        <authorList>
            <consortium name="Lawrence Berkeley National Laboratory"/>
            <person name="Ahrendt S."/>
            <person name="Sahu N."/>
            <person name="Indic B."/>
            <person name="Wong-Bajracharya J."/>
            <person name="Merenyi Z."/>
            <person name="Ke H.-M."/>
            <person name="Monk M."/>
            <person name="Kocsube S."/>
            <person name="Drula E."/>
            <person name="Lipzen A."/>
            <person name="Balint B."/>
            <person name="Henrissat B."/>
            <person name="Andreopoulos B."/>
            <person name="Martin F.M."/>
            <person name="Harder C.B."/>
            <person name="Rigling D."/>
            <person name="Ford K.L."/>
            <person name="Foster G.D."/>
            <person name="Pangilinan J."/>
            <person name="Papanicolaou A."/>
            <person name="Barry K."/>
            <person name="LaButti K."/>
            <person name="Viragh M."/>
            <person name="Koriabine M."/>
            <person name="Yan M."/>
            <person name="Riley R."/>
            <person name="Champramary S."/>
            <person name="Plett K.L."/>
            <person name="Tsai I.J."/>
            <person name="Slot J."/>
            <person name="Sipos G."/>
            <person name="Plett J."/>
            <person name="Nagy L.G."/>
            <person name="Grigoriev I.V."/>
        </authorList>
    </citation>
    <scope>NUCLEOTIDE SEQUENCE</scope>
    <source>
        <strain evidence="1">FPL87.14</strain>
    </source>
</reference>
<evidence type="ECO:0000313" key="2">
    <source>
        <dbReference type="Proteomes" id="UP001175226"/>
    </source>
</evidence>
<dbReference type="EMBL" id="JAUEPT010000044">
    <property type="protein sequence ID" value="KAK0438261.1"/>
    <property type="molecule type" value="Genomic_DNA"/>
</dbReference>
<dbReference type="Proteomes" id="UP001175226">
    <property type="component" value="Unassembled WGS sequence"/>
</dbReference>
<keyword evidence="2" id="KW-1185">Reference proteome</keyword>
<sequence length="151" mass="16963">MYRHLVQSHSRTCLRAYVVHFCEFSHHKIALNAAGARDEVIMGKSNQKEIGNSSLGRMLTIMAVQVSFPKLVTDTTRPLLEFKVAPPLRLASSLRLQSRSQSMLPSRIERVDFGMNLNSVGSAHTTNSLLPTLHHHQSLWPLAQRPLTIRA</sequence>
<accession>A0AA39J8S9</accession>
<evidence type="ECO:0000313" key="1">
    <source>
        <dbReference type="EMBL" id="KAK0438261.1"/>
    </source>
</evidence>
<comment type="caution">
    <text evidence="1">The sequence shown here is derived from an EMBL/GenBank/DDBJ whole genome shotgun (WGS) entry which is preliminary data.</text>
</comment>
<organism evidence="1 2">
    <name type="scientific">Armillaria borealis</name>
    <dbReference type="NCBI Taxonomy" id="47425"/>
    <lineage>
        <taxon>Eukaryota</taxon>
        <taxon>Fungi</taxon>
        <taxon>Dikarya</taxon>
        <taxon>Basidiomycota</taxon>
        <taxon>Agaricomycotina</taxon>
        <taxon>Agaricomycetes</taxon>
        <taxon>Agaricomycetidae</taxon>
        <taxon>Agaricales</taxon>
        <taxon>Marasmiineae</taxon>
        <taxon>Physalacriaceae</taxon>
        <taxon>Armillaria</taxon>
    </lineage>
</organism>
<dbReference type="AlphaFoldDB" id="A0AA39J8S9"/>
<gene>
    <name evidence="1" type="ORF">EV421DRAFT_1825530</name>
</gene>
<protein>
    <submittedName>
        <fullName evidence="1">Uncharacterized protein</fullName>
    </submittedName>
</protein>
<name>A0AA39J8S9_9AGAR</name>
<proteinExistence type="predicted"/>